<dbReference type="EMBL" id="FNYV01000006">
    <property type="protein sequence ID" value="SEJ65192.1"/>
    <property type="molecule type" value="Genomic_DNA"/>
</dbReference>
<dbReference type="Proteomes" id="UP000198707">
    <property type="component" value="Unassembled WGS sequence"/>
</dbReference>
<protein>
    <submittedName>
        <fullName evidence="1">Uncharacterized protein</fullName>
    </submittedName>
</protein>
<evidence type="ECO:0000313" key="2">
    <source>
        <dbReference type="Proteomes" id="UP000198707"/>
    </source>
</evidence>
<dbReference type="STRING" id="1144548.SAMN05443287_106149"/>
<evidence type="ECO:0000313" key="1">
    <source>
        <dbReference type="EMBL" id="SEJ65192.1"/>
    </source>
</evidence>
<gene>
    <name evidence="1" type="ORF">SAMN05443287_106149</name>
</gene>
<proteinExistence type="predicted"/>
<dbReference type="AlphaFoldDB" id="A0A1H7ASV9"/>
<organism evidence="1 2">
    <name type="scientific">Micromonospora phaseoli</name>
    <dbReference type="NCBI Taxonomy" id="1144548"/>
    <lineage>
        <taxon>Bacteria</taxon>
        <taxon>Bacillati</taxon>
        <taxon>Actinomycetota</taxon>
        <taxon>Actinomycetes</taxon>
        <taxon>Micromonosporales</taxon>
        <taxon>Micromonosporaceae</taxon>
        <taxon>Micromonospora</taxon>
    </lineage>
</organism>
<sequence>MTAAAAPTRQWHHVTATCDVVSLNAAPDLPDTRRVIARSVRFTDTTQGRLNPQDGRFRTTALFPRTRTDTAPATAREADR</sequence>
<name>A0A1H7ASV9_9ACTN</name>
<reference evidence="2" key="1">
    <citation type="submission" date="2016-10" db="EMBL/GenBank/DDBJ databases">
        <authorList>
            <person name="Varghese N."/>
            <person name="Submissions S."/>
        </authorList>
    </citation>
    <scope>NUCLEOTIDE SEQUENCE [LARGE SCALE GENOMIC DNA]</scope>
    <source>
        <strain evidence="2">CGMCC 4.7038</strain>
    </source>
</reference>
<accession>A0A1H7ASV9</accession>
<keyword evidence="2" id="KW-1185">Reference proteome</keyword>